<dbReference type="InterPro" id="IPR000160">
    <property type="entry name" value="GGDEF_dom"/>
</dbReference>
<dbReference type="FunFam" id="3.30.70.270:FF:000001">
    <property type="entry name" value="Diguanylate cyclase domain protein"/>
    <property type="match status" value="1"/>
</dbReference>
<evidence type="ECO:0000313" key="6">
    <source>
        <dbReference type="Proteomes" id="UP000623776"/>
    </source>
</evidence>
<dbReference type="PANTHER" id="PTHR45138:SF9">
    <property type="entry name" value="DIGUANYLATE CYCLASE DGCM-RELATED"/>
    <property type="match status" value="1"/>
</dbReference>
<dbReference type="Gene3D" id="3.30.450.20">
    <property type="entry name" value="PAS domain"/>
    <property type="match status" value="1"/>
</dbReference>
<dbReference type="AlphaFoldDB" id="A0A8H9LT11"/>
<evidence type="ECO:0000313" key="5">
    <source>
        <dbReference type="EMBL" id="GGW26775.1"/>
    </source>
</evidence>
<dbReference type="GO" id="GO:0043709">
    <property type="term" value="P:cell adhesion involved in single-species biofilm formation"/>
    <property type="evidence" value="ECO:0007669"/>
    <property type="project" value="TreeGrafter"/>
</dbReference>
<dbReference type="SMART" id="SM00267">
    <property type="entry name" value="GGDEF"/>
    <property type="match status" value="1"/>
</dbReference>
<dbReference type="EMBL" id="BMXN01000009">
    <property type="protein sequence ID" value="GGW26775.1"/>
    <property type="molecule type" value="Genomic_DNA"/>
</dbReference>
<proteinExistence type="predicted"/>
<dbReference type="Pfam" id="PF00990">
    <property type="entry name" value="GGDEF"/>
    <property type="match status" value="1"/>
</dbReference>
<dbReference type="EC" id="2.7.7.65" evidence="2"/>
<dbReference type="InterPro" id="IPR029787">
    <property type="entry name" value="Nucleotide_cyclase"/>
</dbReference>
<dbReference type="GO" id="GO:0005886">
    <property type="term" value="C:plasma membrane"/>
    <property type="evidence" value="ECO:0007669"/>
    <property type="project" value="TreeGrafter"/>
</dbReference>
<accession>A0A8H9LT11</accession>
<reference evidence="6" key="1">
    <citation type="journal article" date="2019" name="Int. J. Syst. Evol. Microbiol.">
        <title>The Global Catalogue of Microorganisms (GCM) 10K type strain sequencing project: providing services to taxonomists for standard genome sequencing and annotation.</title>
        <authorList>
            <consortium name="The Broad Institute Genomics Platform"/>
            <consortium name="The Broad Institute Genome Sequencing Center for Infectious Disease"/>
            <person name="Wu L."/>
            <person name="Ma J."/>
        </authorList>
    </citation>
    <scope>NUCLEOTIDE SEQUENCE [LARGE SCALE GENOMIC DNA]</scope>
    <source>
        <strain evidence="6">KCTC 22154</strain>
    </source>
</reference>
<name>A0A8H9LT11_9GAMM</name>
<dbReference type="CDD" id="cd01949">
    <property type="entry name" value="GGDEF"/>
    <property type="match status" value="1"/>
</dbReference>
<dbReference type="Proteomes" id="UP000623776">
    <property type="component" value="Unassembled WGS sequence"/>
</dbReference>
<dbReference type="InterPro" id="IPR035965">
    <property type="entry name" value="PAS-like_dom_sf"/>
</dbReference>
<dbReference type="InterPro" id="IPR050469">
    <property type="entry name" value="Diguanylate_Cyclase"/>
</dbReference>
<comment type="cofactor">
    <cofactor evidence="1">
        <name>Mg(2+)</name>
        <dbReference type="ChEBI" id="CHEBI:18420"/>
    </cofactor>
</comment>
<dbReference type="Gene3D" id="3.30.70.270">
    <property type="match status" value="1"/>
</dbReference>
<comment type="catalytic activity">
    <reaction evidence="3">
        <text>2 GTP = 3',3'-c-di-GMP + 2 diphosphate</text>
        <dbReference type="Rhea" id="RHEA:24898"/>
        <dbReference type="ChEBI" id="CHEBI:33019"/>
        <dbReference type="ChEBI" id="CHEBI:37565"/>
        <dbReference type="ChEBI" id="CHEBI:58805"/>
        <dbReference type="EC" id="2.7.7.65"/>
    </reaction>
</comment>
<dbReference type="SUPFAM" id="SSF55073">
    <property type="entry name" value="Nucleotide cyclase"/>
    <property type="match status" value="1"/>
</dbReference>
<organism evidence="5 6">
    <name type="scientific">Vreelandella hamiltonii</name>
    <dbReference type="NCBI Taxonomy" id="502829"/>
    <lineage>
        <taxon>Bacteria</taxon>
        <taxon>Pseudomonadati</taxon>
        <taxon>Pseudomonadota</taxon>
        <taxon>Gammaproteobacteria</taxon>
        <taxon>Oceanospirillales</taxon>
        <taxon>Halomonadaceae</taxon>
        <taxon>Vreelandella</taxon>
    </lineage>
</organism>
<evidence type="ECO:0000256" key="1">
    <source>
        <dbReference type="ARBA" id="ARBA00001946"/>
    </source>
</evidence>
<sequence length="303" mass="33966">MSVNEASVTSKPAAPSTEELISSIPGVIFQFYRTHAGHMHFPYLEGGGMALAYIDKHQLAEDAQPLLEQLTGSDYPKIMSAIERSARWMLPLTTRFRLPFPEENPRWIAVSANPEPFTNGVRWSGIMMDITDQVLEEQRLRRLCDTDPLTGLANRRKLMLQLTHLSSLSTRHGSPLSVMMIDIDHFKQLNDAWGHLQGDKVLKQLATLTCSLLRCEDVVARLGGEEFMVLLPLTSLQQCHALADRLRKTIAEHDFGIGQNSVTLSIGVAEYRCGEPLTSLMERADQALYRAKEVGRDCVRLLP</sequence>
<dbReference type="PROSITE" id="PS50887">
    <property type="entry name" value="GGDEF"/>
    <property type="match status" value="1"/>
</dbReference>
<protein>
    <recommendedName>
        <fullName evidence="2">diguanylate cyclase</fullName>
        <ecNumber evidence="2">2.7.7.65</ecNumber>
    </recommendedName>
</protein>
<dbReference type="NCBIfam" id="TIGR00254">
    <property type="entry name" value="GGDEF"/>
    <property type="match status" value="1"/>
</dbReference>
<dbReference type="GO" id="GO:1902201">
    <property type="term" value="P:negative regulation of bacterial-type flagellum-dependent cell motility"/>
    <property type="evidence" value="ECO:0007669"/>
    <property type="project" value="TreeGrafter"/>
</dbReference>
<dbReference type="GO" id="GO:0052621">
    <property type="term" value="F:diguanylate cyclase activity"/>
    <property type="evidence" value="ECO:0007669"/>
    <property type="project" value="UniProtKB-EC"/>
</dbReference>
<dbReference type="InterPro" id="IPR043128">
    <property type="entry name" value="Rev_trsase/Diguanyl_cyclase"/>
</dbReference>
<evidence type="ECO:0000256" key="2">
    <source>
        <dbReference type="ARBA" id="ARBA00012528"/>
    </source>
</evidence>
<feature type="domain" description="GGDEF" evidence="4">
    <location>
        <begin position="174"/>
        <end position="303"/>
    </location>
</feature>
<evidence type="ECO:0000259" key="4">
    <source>
        <dbReference type="PROSITE" id="PS50887"/>
    </source>
</evidence>
<keyword evidence="6" id="KW-1185">Reference proteome</keyword>
<comment type="caution">
    <text evidence="5">The sequence shown here is derived from an EMBL/GenBank/DDBJ whole genome shotgun (WGS) entry which is preliminary data.</text>
</comment>
<dbReference type="RefSeq" id="WP_189463522.1">
    <property type="nucleotide sequence ID" value="NZ_BMXN01000009.1"/>
</dbReference>
<dbReference type="PANTHER" id="PTHR45138">
    <property type="entry name" value="REGULATORY COMPONENTS OF SENSORY TRANSDUCTION SYSTEM"/>
    <property type="match status" value="1"/>
</dbReference>
<dbReference type="SUPFAM" id="SSF55785">
    <property type="entry name" value="PYP-like sensor domain (PAS domain)"/>
    <property type="match status" value="1"/>
</dbReference>
<gene>
    <name evidence="5" type="ORF">GCM10007157_18720</name>
</gene>
<evidence type="ECO:0000256" key="3">
    <source>
        <dbReference type="ARBA" id="ARBA00034247"/>
    </source>
</evidence>